<dbReference type="OrthoDB" id="2157530at2759"/>
<evidence type="ECO:0000313" key="1">
    <source>
        <dbReference type="EMBL" id="KAF4628699.1"/>
    </source>
</evidence>
<organism evidence="1 2">
    <name type="scientific">Cudoniella acicularis</name>
    <dbReference type="NCBI Taxonomy" id="354080"/>
    <lineage>
        <taxon>Eukaryota</taxon>
        <taxon>Fungi</taxon>
        <taxon>Dikarya</taxon>
        <taxon>Ascomycota</taxon>
        <taxon>Pezizomycotina</taxon>
        <taxon>Leotiomycetes</taxon>
        <taxon>Helotiales</taxon>
        <taxon>Tricladiaceae</taxon>
        <taxon>Cudoniella</taxon>
    </lineage>
</organism>
<dbReference type="PANTHER" id="PTHR24148">
    <property type="entry name" value="ANKYRIN REPEAT DOMAIN-CONTAINING PROTEIN 39 HOMOLOG-RELATED"/>
    <property type="match status" value="1"/>
</dbReference>
<gene>
    <name evidence="1" type="ORF">G7Y89_g9452</name>
</gene>
<name>A0A8H4REM1_9HELO</name>
<dbReference type="PANTHER" id="PTHR24148:SF64">
    <property type="entry name" value="HETEROKARYON INCOMPATIBILITY DOMAIN-CONTAINING PROTEIN"/>
    <property type="match status" value="1"/>
</dbReference>
<comment type="caution">
    <text evidence="1">The sequence shown here is derived from an EMBL/GenBank/DDBJ whole genome shotgun (WGS) entry which is preliminary data.</text>
</comment>
<evidence type="ECO:0000313" key="2">
    <source>
        <dbReference type="Proteomes" id="UP000566819"/>
    </source>
</evidence>
<dbReference type="EMBL" id="JAAMPI010000774">
    <property type="protein sequence ID" value="KAF4628699.1"/>
    <property type="molecule type" value="Genomic_DNA"/>
</dbReference>
<reference evidence="1 2" key="1">
    <citation type="submission" date="2020-03" db="EMBL/GenBank/DDBJ databases">
        <title>Draft Genome Sequence of Cudoniella acicularis.</title>
        <authorList>
            <person name="Buettner E."/>
            <person name="Kellner H."/>
        </authorList>
    </citation>
    <scope>NUCLEOTIDE SEQUENCE [LARGE SCALE GENOMIC DNA]</scope>
    <source>
        <strain evidence="1 2">DSM 108380</strain>
    </source>
</reference>
<dbReference type="Pfam" id="PF26639">
    <property type="entry name" value="Het-6_barrel"/>
    <property type="match status" value="1"/>
</dbReference>
<protein>
    <submittedName>
        <fullName evidence="1">Uncharacterized protein</fullName>
    </submittedName>
</protein>
<dbReference type="AlphaFoldDB" id="A0A8H4REM1"/>
<accession>A0A8H4REM1</accession>
<dbReference type="InterPro" id="IPR052895">
    <property type="entry name" value="HetReg/Transcr_Mod"/>
</dbReference>
<sequence length="212" mass="23805">MVVNLTFSRQLRTLGNQPRPTVSARYSEDPYGTEDLQREAFWRTLVAGRNGRGKLAPESYATLLDIPWNADSGRFYGTYGRAFQEIGTQNIPFRFAGRDFQDYFLQEVGGGRRQDADSNWYLDGDPFIRVVGVLWGRRLITTKKGYIGIADRNARQKDLLCILLGCDVPAILRPPGDAYTWTGESYAHDLMEGQAMKGLADGPDTSQDIVIL</sequence>
<keyword evidence="2" id="KW-1185">Reference proteome</keyword>
<dbReference type="Proteomes" id="UP000566819">
    <property type="component" value="Unassembled WGS sequence"/>
</dbReference>
<proteinExistence type="predicted"/>